<feature type="compositionally biased region" description="Basic and acidic residues" evidence="5">
    <location>
        <begin position="1753"/>
        <end position="1765"/>
    </location>
</feature>
<feature type="compositionally biased region" description="Low complexity" evidence="5">
    <location>
        <begin position="2081"/>
        <end position="2095"/>
    </location>
</feature>
<dbReference type="InterPro" id="IPR019931">
    <property type="entry name" value="LPXTG_anchor"/>
</dbReference>
<feature type="region of interest" description="Disordered" evidence="5">
    <location>
        <begin position="691"/>
        <end position="710"/>
    </location>
</feature>
<feature type="transmembrane region" description="Helical" evidence="6">
    <location>
        <begin position="2114"/>
        <end position="2132"/>
    </location>
</feature>
<feature type="compositionally biased region" description="Polar residues" evidence="5">
    <location>
        <begin position="1497"/>
        <end position="1512"/>
    </location>
</feature>
<feature type="compositionally biased region" description="Basic and acidic residues" evidence="5">
    <location>
        <begin position="1525"/>
        <end position="1541"/>
    </location>
</feature>
<evidence type="ECO:0000256" key="4">
    <source>
        <dbReference type="ARBA" id="ARBA00023088"/>
    </source>
</evidence>
<feature type="region of interest" description="Disordered" evidence="5">
    <location>
        <begin position="1237"/>
        <end position="1772"/>
    </location>
</feature>
<keyword evidence="4" id="KW-0572">Peptidoglycan-anchor</keyword>
<feature type="compositionally biased region" description="Low complexity" evidence="5">
    <location>
        <begin position="54"/>
        <end position="68"/>
    </location>
</feature>
<reference evidence="10" key="2">
    <citation type="submission" date="2016-01" db="EMBL/GenBank/DDBJ databases">
        <title>Six Aerococcus type strain genome sequencing and assembly using PacBio and Illumina Hiseq.</title>
        <authorList>
            <person name="Carkaci D."/>
            <person name="Dargis R."/>
            <person name="Nielsen X.C."/>
            <person name="Skovgaard O."/>
            <person name="Fuursted K."/>
            <person name="Christensen J.J."/>
        </authorList>
    </citation>
    <scope>NUCLEOTIDE SEQUENCE [LARGE SCALE GENOMIC DNA]</scope>
    <source>
        <strain evidence="10">CCUG42038B</strain>
    </source>
</reference>
<dbReference type="Pfam" id="PF00746">
    <property type="entry name" value="Gram_pos_anchor"/>
    <property type="match status" value="1"/>
</dbReference>
<feature type="domain" description="Gram-positive cocci surface proteins LPxTG" evidence="7">
    <location>
        <begin position="2102"/>
        <end position="2138"/>
    </location>
</feature>
<evidence type="ECO:0000313" key="10">
    <source>
        <dbReference type="Proteomes" id="UP000062260"/>
    </source>
</evidence>
<evidence type="ECO:0000256" key="3">
    <source>
        <dbReference type="ARBA" id="ARBA00022729"/>
    </source>
</evidence>
<reference evidence="9 10" key="1">
    <citation type="journal article" date="2016" name="Genome Announc.">
        <title>Complete Genome Sequences of Aerococcus christensenii CCUG 28831T, Aerococcus sanguinicola CCUG 43001T, Aerococcus urinae CCUG 36881T, Aerococcus urinaeequi CCUG 28094T, Aerococcus urinaehominis CCUG 42038 BT, and Aerococcus viridans CCUG 4311T.</title>
        <authorList>
            <person name="Carkaci D."/>
            <person name="Dargis R."/>
            <person name="Nielsen X.C."/>
            <person name="Skovgaard O."/>
            <person name="Fuursted K."/>
            <person name="Christensen J.J."/>
        </authorList>
    </citation>
    <scope>NUCLEOTIDE SEQUENCE [LARGE SCALE GENOMIC DNA]</scope>
    <source>
        <strain evidence="9 10">CCUG42038B</strain>
    </source>
</reference>
<feature type="domain" description="YSIRK Gram-positive signal peptide" evidence="8">
    <location>
        <begin position="20"/>
        <end position="41"/>
    </location>
</feature>
<protein>
    <submittedName>
        <fullName evidence="9">Uncharacterized protein</fullName>
    </submittedName>
</protein>
<dbReference type="KEGG" id="auh:AWM75_02955"/>
<feature type="compositionally biased region" description="Polar residues" evidence="5">
    <location>
        <begin position="865"/>
        <end position="885"/>
    </location>
</feature>
<evidence type="ECO:0000313" key="9">
    <source>
        <dbReference type="EMBL" id="AMB99019.1"/>
    </source>
</evidence>
<feature type="region of interest" description="Disordered" evidence="5">
    <location>
        <begin position="810"/>
        <end position="946"/>
    </location>
</feature>
<feature type="compositionally biased region" description="Low complexity" evidence="5">
    <location>
        <begin position="962"/>
        <end position="976"/>
    </location>
</feature>
<evidence type="ECO:0000256" key="6">
    <source>
        <dbReference type="SAM" id="Phobius"/>
    </source>
</evidence>
<feature type="compositionally biased region" description="Polar residues" evidence="5">
    <location>
        <begin position="1076"/>
        <end position="1089"/>
    </location>
</feature>
<dbReference type="STRING" id="128944.AWM75_02955"/>
<feature type="compositionally biased region" description="Basic and acidic residues" evidence="5">
    <location>
        <begin position="1339"/>
        <end position="1348"/>
    </location>
</feature>
<keyword evidence="6" id="KW-0472">Membrane</keyword>
<feature type="compositionally biased region" description="Basic and acidic residues" evidence="5">
    <location>
        <begin position="1587"/>
        <end position="1597"/>
    </location>
</feature>
<keyword evidence="6" id="KW-0812">Transmembrane</keyword>
<feature type="compositionally biased region" description="Basic and acidic residues" evidence="5">
    <location>
        <begin position="1482"/>
        <end position="1496"/>
    </location>
</feature>
<accession>A0A0X8FL11</accession>
<dbReference type="Pfam" id="PF04650">
    <property type="entry name" value="YSIRK_signal"/>
    <property type="match status" value="1"/>
</dbReference>
<evidence type="ECO:0000256" key="5">
    <source>
        <dbReference type="SAM" id="MobiDB-lite"/>
    </source>
</evidence>
<dbReference type="Proteomes" id="UP000062260">
    <property type="component" value="Chromosome"/>
</dbReference>
<feature type="compositionally biased region" description="Basic and acidic residues" evidence="5">
    <location>
        <begin position="902"/>
        <end position="918"/>
    </location>
</feature>
<feature type="compositionally biased region" description="Basic and acidic residues" evidence="5">
    <location>
        <begin position="1429"/>
        <end position="1444"/>
    </location>
</feature>
<feature type="compositionally biased region" description="Low complexity" evidence="5">
    <location>
        <begin position="1716"/>
        <end position="1727"/>
    </location>
</feature>
<feature type="compositionally biased region" description="Polar residues" evidence="5">
    <location>
        <begin position="78"/>
        <end position="87"/>
    </location>
</feature>
<gene>
    <name evidence="9" type="ORF">AWM75_02955</name>
</gene>
<keyword evidence="6" id="KW-1133">Transmembrane helix</keyword>
<sequence length="2138" mass="223575">MVGKNNHQLRQEKMGQKVFKYSIRRLSVGVASVAVAAGILFASQEQVAQAASTEASVSETTAEAVETEPAGEAMTQPEPETTINPATEANEVPVESVGQPVEGSFSEKVGENTDSTIEEDAQPDANRVMLYAAPTNNTDLETGTRAADNPAANEAQTAELEQEIPFREETFGEKTYDQGEAGPIRFNTAEVRPVDSSSGKIDLALRFWPQGGAASRWGTVEGTKYPGRYVIGFANPEFYKNIASIETTDGNGPLGTTVWSSNESGRDWTMPLTNANLKAGIEGSLSPVDVRITLKEGVTLDSLGLANTPLPFTVGMVTGSGAGNEFNLVESRSIDNSFILANNPNNPDPAKNPELFAPNRTSGAAGESRFADGLFTTNGIGQSVYYDQDSNSIISRHTINYPPQNMLQSNYNWALYVKEQIPKVLVQYVDPNGVKLGVMNDTSNPNLFRNSLNEPIDPIPLVMDDTGLVDSSRTPAISITQADPNNRQEQIAALKNAQKNLDSKVFEGTIGQPRTYSIVYPLVEGASITDIANALAEYTKQNKNKLLFESWLEADFVDTPGGPLNGQIPYADNGAAPKRLVNSYANAYFDSYYELSQASTNEPTTQQVTTEVGTVPEADAGITNKAELPEGTTFAWETAPDVSKVTTKDDQGNDVPVTGRVRVTYPDTSSEVVTVPVVVTEKTAKEADSYNPVANPVTKDQGQAVTEDEVKKSVTVPNYTENPKYPGQTPTVSVDNPSQLPDGSTVGTTNVPVTVTYPDGSTDKLNVPVTINPAKPEAKTNVIGTVKPVEPTAAKQDTGLVVENPSTDTTVAAKDEDGKDIPTEIGQDGKISVTPGTDVDGPIKVTVTDPDLANGEESFDVPVNGHTQGQDDNQSATSVDDSQVTPVDPADKKQGTGIVVKNPDKDTKVSGKDEDGKDIPTVINPDTGEVEVTPGTNVDGPITVTVEDPELPAGKQEIEVPVNNHTNGVDDNNNGNPTSPKTNVTGTVKSVEPTADQQDTGLVVENPSADTTISAKDEDDKDIPVEIGQDGKVLVTPGTDVDGPIKVTVTDPDLTNGAETYDVPVTGHTAGKDDNGNGQPTGPVTPEAKTNVTGIVTPVNPTADQQDTGLVVENPSADTTVSAKDEDGKDIPVEIGQDGKVLVTPGTDVDGPIKVTVTDPDLTNGAETYDVPVNGHTVDKDDNGNGQPIGPVIPEAKTNVTGTVTPVNPTADQQDTGLVVENPSADTTVSAKDEDGKDIPVEIGQDGKISVTPGTDVDGPIKVTVTDPDLTNGAETYDVPVNGHTVGKDDNGNGQPTGPVTPEVKTNVTGTVKPVNPTADKQDTGLVVENPSADTTVSAKDEDGKDIPVEIGQDGKISVTPGTDVDGPIKVTVKDPDLANGEESFEVPVNGHKDDQDDNGTNTSVDDSQVKPVKPTDDKQGTGIIVKNPDADTKVSAKDEDGKDIPVVINPETGEVEVTPGTKVDGPITVIVEDPQLPGGKQETEVPVDGHAKDQNDNPTSVDNSNIKSVNPTKDKQGTGIIVNHPDKDTKVSAKDEDGKDVPVVINPETGEVEVTPGTNVDGPITVVVTDPELPNGYARVEVPVNNHEKDKDDNGDGKPTGPVTPEAKTTVDESKVTPVNPTDDKQGTGIIVNNPDKDTKVTAKDEDGKDIPAVINPATGEVEVTPGTKVDGPITVVVTDKDLPGGQTTITVPVVGHEAGRDDNKSGQPGKQDPVKPGTETPTTKTTVDESKVTPVNPTDDKQGTGIIVNNPDKDTKVTAKDEDGNTVPAVINPATGEVEVTPGTKVDGPITVVVTDKDLPGGQTTITVPVVGHETGRDDNKSGQPGKQDPIKPGTETPTTKTTVDESKVTPVQPTDDKQGTGIIVNNPDKDTTVTAKDEDGNPVPAVINPATGEVEVTPGTKVDGPITVVVTDKDLPGGQATITVPVVGHEAGRDDNKSGQPGKQDPTTPTTKTTVDESKVTPVQPTDDKQGTGIIVNNPDKDTTVTAKDEDGNSIPAVINPATGEVEVTPGTKVDGPITVVVTDKDLPGGQATITIPVVGHEAGRDDNKSGQPDAQDPAQPSDKGQTKPTDQAGIADPVKPAAKASQPAKAATSIDSAVKEQLPSTGAVSMSYLALTLAGLGSVFALAGRRKKED</sequence>
<dbReference type="OrthoDB" id="1702003at2"/>
<feature type="region of interest" description="Disordered" evidence="5">
    <location>
        <begin position="1919"/>
        <end position="2019"/>
    </location>
</feature>
<feature type="region of interest" description="Disordered" evidence="5">
    <location>
        <begin position="1796"/>
        <end position="1907"/>
    </location>
</feature>
<feature type="compositionally biased region" description="Basic and acidic residues" evidence="5">
    <location>
        <begin position="1870"/>
        <end position="1882"/>
    </location>
</feature>
<feature type="region of interest" description="Disordered" evidence="5">
    <location>
        <begin position="962"/>
        <end position="985"/>
    </location>
</feature>
<dbReference type="InterPro" id="IPR005877">
    <property type="entry name" value="YSIRK_signal_dom"/>
</dbReference>
<feature type="compositionally biased region" description="Polar residues" evidence="5">
    <location>
        <begin position="1292"/>
        <end position="1310"/>
    </location>
</feature>
<dbReference type="NCBIfam" id="TIGR01168">
    <property type="entry name" value="YSIRK_signal"/>
    <property type="match status" value="1"/>
</dbReference>
<feature type="region of interest" description="Disordered" evidence="5">
    <location>
        <begin position="54"/>
        <end position="99"/>
    </location>
</feature>
<keyword evidence="10" id="KW-1185">Reference proteome</keyword>
<keyword evidence="1" id="KW-0134">Cell wall</keyword>
<feature type="region of interest" description="Disordered" evidence="5">
    <location>
        <begin position="1031"/>
        <end position="1089"/>
    </location>
</feature>
<feature type="compositionally biased region" description="Low complexity" evidence="5">
    <location>
        <begin position="1834"/>
        <end position="1844"/>
    </location>
</feature>
<evidence type="ECO:0000256" key="1">
    <source>
        <dbReference type="ARBA" id="ARBA00022512"/>
    </source>
</evidence>
<feature type="region of interest" description="Disordered" evidence="5">
    <location>
        <begin position="1152"/>
        <end position="1186"/>
    </location>
</feature>
<feature type="region of interest" description="Disordered" evidence="5">
    <location>
        <begin position="2031"/>
        <end position="2105"/>
    </location>
</feature>
<feature type="compositionally biased region" description="Basic and acidic residues" evidence="5">
    <location>
        <begin position="1636"/>
        <end position="1651"/>
    </location>
</feature>
<proteinExistence type="predicted"/>
<keyword evidence="2" id="KW-0964">Secreted</keyword>
<feature type="compositionally biased region" description="Basic and acidic residues" evidence="5">
    <location>
        <begin position="813"/>
        <end position="822"/>
    </location>
</feature>
<evidence type="ECO:0000256" key="2">
    <source>
        <dbReference type="ARBA" id="ARBA00022525"/>
    </source>
</evidence>
<evidence type="ECO:0000259" key="8">
    <source>
        <dbReference type="Pfam" id="PF04650"/>
    </source>
</evidence>
<evidence type="ECO:0000259" key="7">
    <source>
        <dbReference type="Pfam" id="PF00746"/>
    </source>
</evidence>
<keyword evidence="3" id="KW-0732">Signal</keyword>
<dbReference type="EMBL" id="CP014163">
    <property type="protein sequence ID" value="AMB99019.1"/>
    <property type="molecule type" value="Genomic_DNA"/>
</dbReference>
<dbReference type="RefSeq" id="WP_067978032.1">
    <property type="nucleotide sequence ID" value="NZ_CP014163.1"/>
</dbReference>
<name>A0A0X8FL11_9LACT</name>
<organism evidence="9 10">
    <name type="scientific">Aerococcus urinaehominis</name>
    <dbReference type="NCBI Taxonomy" id="128944"/>
    <lineage>
        <taxon>Bacteria</taxon>
        <taxon>Bacillati</taxon>
        <taxon>Bacillota</taxon>
        <taxon>Bacilli</taxon>
        <taxon>Lactobacillales</taxon>
        <taxon>Aerococcaceae</taxon>
        <taxon>Aerococcus</taxon>
    </lineage>
</organism>
<feature type="compositionally biased region" description="Basic and acidic residues" evidence="5">
    <location>
        <begin position="1982"/>
        <end position="1994"/>
    </location>
</feature>